<dbReference type="Proteomes" id="UP000001593">
    <property type="component" value="Unassembled WGS sequence"/>
</dbReference>
<dbReference type="GO" id="GO:0007018">
    <property type="term" value="P:microtubule-based movement"/>
    <property type="evidence" value="ECO:0000318"/>
    <property type="project" value="GO_Central"/>
</dbReference>
<sequence>MTHPLSRPHVEQILDRIQQQKGVTGLIIVNQDGMPIRSTLDNSSTLQYVNMCKTMCGIARSVVRDTDPTNDLKILRVRTRKHEVIMAPENGQYLIVIQADGSPQQTGPMGSLLD</sequence>
<dbReference type="GO" id="GO:0005737">
    <property type="term" value="C:cytoplasm"/>
    <property type="evidence" value="ECO:0000318"/>
    <property type="project" value="GO_Central"/>
</dbReference>
<dbReference type="eggNOG" id="KOG4115">
    <property type="taxonomic scope" value="Eukaryota"/>
</dbReference>
<organism evidence="3 4">
    <name type="scientific">Nematostella vectensis</name>
    <name type="common">Starlet sea anemone</name>
    <dbReference type="NCBI Taxonomy" id="45351"/>
    <lineage>
        <taxon>Eukaryota</taxon>
        <taxon>Metazoa</taxon>
        <taxon>Cnidaria</taxon>
        <taxon>Anthozoa</taxon>
        <taxon>Hexacorallia</taxon>
        <taxon>Actiniaria</taxon>
        <taxon>Edwardsiidae</taxon>
        <taxon>Nematostella</taxon>
    </lineage>
</organism>
<dbReference type="SMART" id="SM00960">
    <property type="entry name" value="Robl_LC7"/>
    <property type="match status" value="1"/>
</dbReference>
<dbReference type="EMBL" id="DS469563">
    <property type="protein sequence ID" value="EDO42555.1"/>
    <property type="molecule type" value="Genomic_DNA"/>
</dbReference>
<dbReference type="Pfam" id="PF03259">
    <property type="entry name" value="Robl_LC7"/>
    <property type="match status" value="1"/>
</dbReference>
<feature type="domain" description="Roadblock/LAMTOR2" evidence="2">
    <location>
        <begin position="10"/>
        <end position="98"/>
    </location>
</feature>
<dbReference type="HOGENOM" id="CLU_113002_3_1_1"/>
<evidence type="ECO:0000313" key="4">
    <source>
        <dbReference type="Proteomes" id="UP000001593"/>
    </source>
</evidence>
<dbReference type="STRING" id="45351.A7S187"/>
<gene>
    <name evidence="3" type="ORF">NEMVEDRAFT_v1g184439</name>
</gene>
<proteinExistence type="inferred from homology"/>
<comment type="similarity">
    <text evidence="1">Belongs to the GAMAD family.</text>
</comment>
<dbReference type="GO" id="GO:0005868">
    <property type="term" value="C:cytoplasmic dynein complex"/>
    <property type="evidence" value="ECO:0000318"/>
    <property type="project" value="GO_Central"/>
</dbReference>
<evidence type="ECO:0000313" key="3">
    <source>
        <dbReference type="EMBL" id="EDO42555.1"/>
    </source>
</evidence>
<dbReference type="PANTHER" id="PTHR10779">
    <property type="entry name" value="DYNEIN LIGHT CHAIN ROADBLOCK"/>
    <property type="match status" value="1"/>
</dbReference>
<dbReference type="FunFam" id="3.30.450.30:FF:000009">
    <property type="entry name" value="Dynein light chain roadblock"/>
    <property type="match status" value="1"/>
</dbReference>
<accession>A7S187</accession>
<dbReference type="InterPro" id="IPR004942">
    <property type="entry name" value="Roadblock/LAMTOR2_dom"/>
</dbReference>
<dbReference type="PhylomeDB" id="A7S187"/>
<dbReference type="GO" id="GO:0045505">
    <property type="term" value="F:dynein intermediate chain binding"/>
    <property type="evidence" value="ECO:0000318"/>
    <property type="project" value="GO_Central"/>
</dbReference>
<dbReference type="AlphaFoldDB" id="A7S187"/>
<dbReference type="Gene3D" id="3.30.450.30">
    <property type="entry name" value="Dynein light chain 2a, cytoplasmic"/>
    <property type="match status" value="1"/>
</dbReference>
<evidence type="ECO:0000259" key="2">
    <source>
        <dbReference type="SMART" id="SM00960"/>
    </source>
</evidence>
<dbReference type="SUPFAM" id="SSF103196">
    <property type="entry name" value="Roadblock/LC7 domain"/>
    <property type="match status" value="1"/>
</dbReference>
<dbReference type="OMA" id="ICIQACE"/>
<protein>
    <recommendedName>
        <fullName evidence="2">Roadblock/LAMTOR2 domain-containing protein</fullName>
    </recommendedName>
</protein>
<name>A7S187_NEMVE</name>
<evidence type="ECO:0000256" key="1">
    <source>
        <dbReference type="ARBA" id="ARBA00007191"/>
    </source>
</evidence>
<reference evidence="3 4" key="1">
    <citation type="journal article" date="2007" name="Science">
        <title>Sea anemone genome reveals ancestral eumetazoan gene repertoire and genomic organization.</title>
        <authorList>
            <person name="Putnam N.H."/>
            <person name="Srivastava M."/>
            <person name="Hellsten U."/>
            <person name="Dirks B."/>
            <person name="Chapman J."/>
            <person name="Salamov A."/>
            <person name="Terry A."/>
            <person name="Shapiro H."/>
            <person name="Lindquist E."/>
            <person name="Kapitonov V.V."/>
            <person name="Jurka J."/>
            <person name="Genikhovich G."/>
            <person name="Grigoriev I.V."/>
            <person name="Lucas S.M."/>
            <person name="Steele R.E."/>
            <person name="Finnerty J.R."/>
            <person name="Technau U."/>
            <person name="Martindale M.Q."/>
            <person name="Rokhsar D.S."/>
        </authorList>
    </citation>
    <scope>NUCLEOTIDE SEQUENCE [LARGE SCALE GENOMIC DNA]</scope>
    <source>
        <strain evidence="4">CH2 X CH6</strain>
    </source>
</reference>
<keyword evidence="4" id="KW-1185">Reference proteome</keyword>
<dbReference type="GO" id="GO:0005813">
    <property type="term" value="C:centrosome"/>
    <property type="evidence" value="ECO:0000318"/>
    <property type="project" value="GO_Central"/>
</dbReference>
<dbReference type="InParanoid" id="A7S187"/>